<accession>A0A4C1STS5</accession>
<sequence length="226" mass="25378">MHFVIDAFCAQGQMNTHYDVTDCDDQFPKPEYRAPLECRNTDPYCLHVPKGYNNVYEEVNANVNGNDLRIKVPTKTAIIKKLSQTHVDLQSPYMRANRDGVCDAPCSDNQISLSFPVHATGDESAPLQNTQFCCTTEGCPQAAKHNVSAKVASRDRIKDLPNNRDNFVLKVMKTAVSIDKKCKLEFEIVTPKGPDKMPAVKCIDARNETIPECICYCPAMMRKMNK</sequence>
<organism evidence="1 2">
    <name type="scientific">Eumeta variegata</name>
    <name type="common">Bagworm moth</name>
    <name type="synonym">Eumeta japonica</name>
    <dbReference type="NCBI Taxonomy" id="151549"/>
    <lineage>
        <taxon>Eukaryota</taxon>
        <taxon>Metazoa</taxon>
        <taxon>Ecdysozoa</taxon>
        <taxon>Arthropoda</taxon>
        <taxon>Hexapoda</taxon>
        <taxon>Insecta</taxon>
        <taxon>Pterygota</taxon>
        <taxon>Neoptera</taxon>
        <taxon>Endopterygota</taxon>
        <taxon>Lepidoptera</taxon>
        <taxon>Glossata</taxon>
        <taxon>Ditrysia</taxon>
        <taxon>Tineoidea</taxon>
        <taxon>Psychidae</taxon>
        <taxon>Oiketicinae</taxon>
        <taxon>Eumeta</taxon>
    </lineage>
</organism>
<dbReference type="Proteomes" id="UP000299102">
    <property type="component" value="Unassembled WGS sequence"/>
</dbReference>
<gene>
    <name evidence="1" type="ORF">EVAR_100900_1</name>
</gene>
<protein>
    <submittedName>
        <fullName evidence="1">Uncharacterized protein</fullName>
    </submittedName>
</protein>
<evidence type="ECO:0000313" key="2">
    <source>
        <dbReference type="Proteomes" id="UP000299102"/>
    </source>
</evidence>
<dbReference type="OrthoDB" id="7682862at2759"/>
<dbReference type="AlphaFoldDB" id="A0A4C1STS5"/>
<keyword evidence="2" id="KW-1185">Reference proteome</keyword>
<comment type="caution">
    <text evidence="1">The sequence shown here is derived from an EMBL/GenBank/DDBJ whole genome shotgun (WGS) entry which is preliminary data.</text>
</comment>
<proteinExistence type="predicted"/>
<reference evidence="1 2" key="1">
    <citation type="journal article" date="2019" name="Commun. Biol.">
        <title>The bagworm genome reveals a unique fibroin gene that provides high tensile strength.</title>
        <authorList>
            <person name="Kono N."/>
            <person name="Nakamura H."/>
            <person name="Ohtoshi R."/>
            <person name="Tomita M."/>
            <person name="Numata K."/>
            <person name="Arakawa K."/>
        </authorList>
    </citation>
    <scope>NUCLEOTIDE SEQUENCE [LARGE SCALE GENOMIC DNA]</scope>
</reference>
<evidence type="ECO:0000313" key="1">
    <source>
        <dbReference type="EMBL" id="GBP05633.1"/>
    </source>
</evidence>
<dbReference type="EMBL" id="BGZK01003925">
    <property type="protein sequence ID" value="GBP05633.1"/>
    <property type="molecule type" value="Genomic_DNA"/>
</dbReference>
<name>A0A4C1STS5_EUMVA</name>
<dbReference type="STRING" id="151549.A0A4C1STS5"/>